<evidence type="ECO:0000313" key="3">
    <source>
        <dbReference type="Proteomes" id="UP000799444"/>
    </source>
</evidence>
<protein>
    <submittedName>
        <fullName evidence="2">Uncharacterized protein</fullName>
    </submittedName>
</protein>
<gene>
    <name evidence="2" type="ORF">EJ04DRAFT_486788</name>
</gene>
<feature type="transmembrane region" description="Helical" evidence="1">
    <location>
        <begin position="24"/>
        <end position="42"/>
    </location>
</feature>
<proteinExistence type="predicted"/>
<dbReference type="OrthoDB" id="3061561at2759"/>
<sequence>MTNSTTSHATFVAWTAEPDGRGTASLMYSCLSTILICTWSALHINLPRQGATTWNNVLRKTRYMLLALIAPEYFAYQAYDDWKDARALSSTLKIYEERGEWDRMLSFFALMGGIAVRDSTGHAFRLPPSQLEPLLRKQCINIGDIDSQQVHDKSKGDPFTKAIAFIQITWFFLQLIGRVAAHLSITTLELFTLAYVACALWTYIFWWNKPKDVTVPLTISATSALAPQLQDTFAESDYKPSFLDRNLDILGFESLGTTRFEKVSLALCCLMFGVCHLLGWNAMFPTPIERLLWRIASICCTLLPLSIIPMMQVDDMGKLPETGKIIYSLGFGGVYLIVRLFLFFEVFFALRLVPHDVYTDVPWSQYFPHL</sequence>
<feature type="transmembrane region" description="Helical" evidence="1">
    <location>
        <begin position="325"/>
        <end position="350"/>
    </location>
</feature>
<dbReference type="PANTHER" id="PTHR35043">
    <property type="entry name" value="TRANSCRIPTION FACTOR DOMAIN-CONTAINING PROTEIN"/>
    <property type="match status" value="1"/>
</dbReference>
<feature type="transmembrane region" description="Helical" evidence="1">
    <location>
        <begin position="263"/>
        <end position="284"/>
    </location>
</feature>
<dbReference type="Proteomes" id="UP000799444">
    <property type="component" value="Unassembled WGS sequence"/>
</dbReference>
<name>A0A9P4R3I9_9PLEO</name>
<evidence type="ECO:0000313" key="2">
    <source>
        <dbReference type="EMBL" id="KAF2738084.1"/>
    </source>
</evidence>
<feature type="transmembrane region" description="Helical" evidence="1">
    <location>
        <begin position="188"/>
        <end position="207"/>
    </location>
</feature>
<reference evidence="2" key="1">
    <citation type="journal article" date="2020" name="Stud. Mycol.">
        <title>101 Dothideomycetes genomes: a test case for predicting lifestyles and emergence of pathogens.</title>
        <authorList>
            <person name="Haridas S."/>
            <person name="Albert R."/>
            <person name="Binder M."/>
            <person name="Bloem J."/>
            <person name="Labutti K."/>
            <person name="Salamov A."/>
            <person name="Andreopoulos B."/>
            <person name="Baker S."/>
            <person name="Barry K."/>
            <person name="Bills G."/>
            <person name="Bluhm B."/>
            <person name="Cannon C."/>
            <person name="Castanera R."/>
            <person name="Culley D."/>
            <person name="Daum C."/>
            <person name="Ezra D."/>
            <person name="Gonzalez J."/>
            <person name="Henrissat B."/>
            <person name="Kuo A."/>
            <person name="Liang C."/>
            <person name="Lipzen A."/>
            <person name="Lutzoni F."/>
            <person name="Magnuson J."/>
            <person name="Mondo S."/>
            <person name="Nolan M."/>
            <person name="Ohm R."/>
            <person name="Pangilinan J."/>
            <person name="Park H.-J."/>
            <person name="Ramirez L."/>
            <person name="Alfaro M."/>
            <person name="Sun H."/>
            <person name="Tritt A."/>
            <person name="Yoshinaga Y."/>
            <person name="Zwiers L.-H."/>
            <person name="Turgeon B."/>
            <person name="Goodwin S."/>
            <person name="Spatafora J."/>
            <person name="Crous P."/>
            <person name="Grigoriev I."/>
        </authorList>
    </citation>
    <scope>NUCLEOTIDE SEQUENCE</scope>
    <source>
        <strain evidence="2">CBS 125425</strain>
    </source>
</reference>
<comment type="caution">
    <text evidence="2">The sequence shown here is derived from an EMBL/GenBank/DDBJ whole genome shotgun (WGS) entry which is preliminary data.</text>
</comment>
<keyword evidence="3" id="KW-1185">Reference proteome</keyword>
<dbReference type="PANTHER" id="PTHR35043:SF7">
    <property type="entry name" value="TRANSCRIPTION FACTOR DOMAIN-CONTAINING PROTEIN"/>
    <property type="match status" value="1"/>
</dbReference>
<feature type="transmembrane region" description="Helical" evidence="1">
    <location>
        <begin position="291"/>
        <end position="313"/>
    </location>
</feature>
<dbReference type="AlphaFoldDB" id="A0A9P4R3I9"/>
<organism evidence="2 3">
    <name type="scientific">Polyplosphaeria fusca</name>
    <dbReference type="NCBI Taxonomy" id="682080"/>
    <lineage>
        <taxon>Eukaryota</taxon>
        <taxon>Fungi</taxon>
        <taxon>Dikarya</taxon>
        <taxon>Ascomycota</taxon>
        <taxon>Pezizomycotina</taxon>
        <taxon>Dothideomycetes</taxon>
        <taxon>Pleosporomycetidae</taxon>
        <taxon>Pleosporales</taxon>
        <taxon>Tetraplosphaeriaceae</taxon>
        <taxon>Polyplosphaeria</taxon>
    </lineage>
</organism>
<evidence type="ECO:0000256" key="1">
    <source>
        <dbReference type="SAM" id="Phobius"/>
    </source>
</evidence>
<dbReference type="EMBL" id="ML996111">
    <property type="protein sequence ID" value="KAF2738084.1"/>
    <property type="molecule type" value="Genomic_DNA"/>
</dbReference>
<keyword evidence="1" id="KW-0812">Transmembrane</keyword>
<accession>A0A9P4R3I9</accession>
<keyword evidence="1" id="KW-1133">Transmembrane helix</keyword>
<keyword evidence="1" id="KW-0472">Membrane</keyword>